<dbReference type="InterPro" id="IPR050696">
    <property type="entry name" value="FtsA/MreB"/>
</dbReference>
<dbReference type="Proteomes" id="UP000178315">
    <property type="component" value="Unassembled WGS sequence"/>
</dbReference>
<protein>
    <recommendedName>
        <fullName evidence="5 6">Cell division protein FtsA</fullName>
    </recommendedName>
</protein>
<dbReference type="PANTHER" id="PTHR32432:SF4">
    <property type="entry name" value="CELL DIVISION PROTEIN FTSA"/>
    <property type="match status" value="1"/>
</dbReference>
<dbReference type="GO" id="GO:0043093">
    <property type="term" value="P:FtsZ-dependent cytokinesis"/>
    <property type="evidence" value="ECO:0007669"/>
    <property type="project" value="UniProtKB-UniRule"/>
</dbReference>
<keyword evidence="3 5" id="KW-0472">Membrane</keyword>
<dbReference type="Pfam" id="PF14450">
    <property type="entry name" value="FtsA"/>
    <property type="match status" value="1"/>
</dbReference>
<dbReference type="Gene3D" id="3.30.420.40">
    <property type="match status" value="1"/>
</dbReference>
<comment type="subunit">
    <text evidence="5">Self-interacts. Interacts with FtsZ.</text>
</comment>
<dbReference type="GO" id="GO:0009898">
    <property type="term" value="C:cytoplasmic side of plasma membrane"/>
    <property type="evidence" value="ECO:0007669"/>
    <property type="project" value="UniProtKB-UniRule"/>
</dbReference>
<proteinExistence type="inferred from homology"/>
<comment type="caution">
    <text evidence="8">The sequence shown here is derived from an EMBL/GenBank/DDBJ whole genome shotgun (WGS) entry which is preliminary data.</text>
</comment>
<gene>
    <name evidence="5" type="primary">ftsA</name>
    <name evidence="8" type="ORF">A3H61_04615</name>
</gene>
<evidence type="ECO:0000259" key="7">
    <source>
        <dbReference type="SMART" id="SM00842"/>
    </source>
</evidence>
<dbReference type="GO" id="GO:0032153">
    <property type="term" value="C:cell division site"/>
    <property type="evidence" value="ECO:0007669"/>
    <property type="project" value="UniProtKB-UniRule"/>
</dbReference>
<dbReference type="Pfam" id="PF02491">
    <property type="entry name" value="SHS2_FTSA"/>
    <property type="match status" value="1"/>
</dbReference>
<dbReference type="EMBL" id="MHJU01000022">
    <property type="protein sequence ID" value="OGY72843.1"/>
    <property type="molecule type" value="Genomic_DNA"/>
</dbReference>
<dbReference type="SMART" id="SM00842">
    <property type="entry name" value="FtsA"/>
    <property type="match status" value="1"/>
</dbReference>
<evidence type="ECO:0000313" key="9">
    <source>
        <dbReference type="Proteomes" id="UP000178315"/>
    </source>
</evidence>
<dbReference type="AlphaFoldDB" id="A0A1G2A7F7"/>
<keyword evidence="2 5" id="KW-0132">Cell division</keyword>
<comment type="function">
    <text evidence="5 6">Cell division protein that is involved in the assembly of the Z ring. May serve as a membrane anchor for the Z ring.</text>
</comment>
<accession>A0A1G2A7F7</accession>
<dbReference type="InterPro" id="IPR020823">
    <property type="entry name" value="Cell_div_FtsA"/>
</dbReference>
<dbReference type="PIRSF" id="PIRSF003101">
    <property type="entry name" value="FtsA"/>
    <property type="match status" value="1"/>
</dbReference>
<evidence type="ECO:0000256" key="4">
    <source>
        <dbReference type="ARBA" id="ARBA00023306"/>
    </source>
</evidence>
<comment type="subcellular location">
    <subcellularLocation>
        <location evidence="5">Cell membrane</location>
        <topology evidence="5">Peripheral membrane protein</topology>
        <orientation evidence="5">Cytoplasmic side</orientation>
    </subcellularLocation>
    <text evidence="5">Localizes to the Z ring in an FtsZ-dependent manner. Targeted to the membrane through a conserved C-terminal amphipathic helix.</text>
</comment>
<comment type="similarity">
    <text evidence="5 6">Belongs to the FtsA/MreB family.</text>
</comment>
<keyword evidence="4 5" id="KW-0131">Cell cycle</keyword>
<dbReference type="CDD" id="cd24048">
    <property type="entry name" value="ASKHA_NBD_FtsA"/>
    <property type="match status" value="1"/>
</dbReference>
<evidence type="ECO:0000256" key="1">
    <source>
        <dbReference type="ARBA" id="ARBA00022475"/>
    </source>
</evidence>
<dbReference type="InterPro" id="IPR003494">
    <property type="entry name" value="SHS2_FtsA"/>
</dbReference>
<evidence type="ECO:0000256" key="3">
    <source>
        <dbReference type="ARBA" id="ARBA00023136"/>
    </source>
</evidence>
<dbReference type="InterPro" id="IPR043129">
    <property type="entry name" value="ATPase_NBD"/>
</dbReference>
<dbReference type="Gene3D" id="3.30.1490.110">
    <property type="match status" value="1"/>
</dbReference>
<feature type="domain" description="SHS2" evidence="7">
    <location>
        <begin position="6"/>
        <end position="194"/>
    </location>
</feature>
<keyword evidence="1 5" id="KW-1003">Cell membrane</keyword>
<organism evidence="8 9">
    <name type="scientific">Candidatus Jacksonbacteria bacterium RIFCSPLOWO2_02_FULL_44_20</name>
    <dbReference type="NCBI Taxonomy" id="1798460"/>
    <lineage>
        <taxon>Bacteria</taxon>
        <taxon>Candidatus Jacksoniibacteriota</taxon>
    </lineage>
</organism>
<dbReference type="PANTHER" id="PTHR32432">
    <property type="entry name" value="CELL DIVISION PROTEIN FTSA-RELATED"/>
    <property type="match status" value="1"/>
</dbReference>
<sequence length="416" mass="44289">MKDTIIAGLDVGSSKVRVIVGQKIDGNPLHIVGYSEVVSEGVSKGVVKSVEDAVSSISRAFEQAERMTGIPIERAYVGISGAHIRSDTSRGVIAVSKADGEIKEDDVERVIEASQAVSTPPNYEILHVIPKYFSVDSQTGIKDPVGMTGIRLEVEVQIIQGLSAQIKNLTKVVYRSGVEVEDLVVSALASAEAVLSKRQKELGVAVLNIGASTTSLAVFEEGEVIATHVIPIGSSHITSDIAIGLRTSIDNAEEVKVRYGVADPGAVERKEDIDLSKITDGETGIVSRRHVAEIIEARVEEIFKLTDLELAKIERSGKLPAGIVITGGGAKLNGMIGVARKIFKLPASIGAPREVASAIDKVDDPSLATAVGLVRWGERFGFIGGKDNNFFRGQLRSFGGGDVGDKVKRWLKAFMP</sequence>
<dbReference type="NCBIfam" id="TIGR01174">
    <property type="entry name" value="ftsA"/>
    <property type="match status" value="1"/>
</dbReference>
<reference evidence="8 9" key="1">
    <citation type="journal article" date="2016" name="Nat. Commun.">
        <title>Thousands of microbial genomes shed light on interconnected biogeochemical processes in an aquifer system.</title>
        <authorList>
            <person name="Anantharaman K."/>
            <person name="Brown C.T."/>
            <person name="Hug L.A."/>
            <person name="Sharon I."/>
            <person name="Castelle C.J."/>
            <person name="Probst A.J."/>
            <person name="Thomas B.C."/>
            <person name="Singh A."/>
            <person name="Wilkins M.J."/>
            <person name="Karaoz U."/>
            <person name="Brodie E.L."/>
            <person name="Williams K.H."/>
            <person name="Hubbard S.S."/>
            <person name="Banfield J.F."/>
        </authorList>
    </citation>
    <scope>NUCLEOTIDE SEQUENCE [LARGE SCALE GENOMIC DNA]</scope>
</reference>
<dbReference type="SUPFAM" id="SSF53067">
    <property type="entry name" value="Actin-like ATPase domain"/>
    <property type="match status" value="2"/>
</dbReference>
<name>A0A1G2A7F7_9BACT</name>
<evidence type="ECO:0000313" key="8">
    <source>
        <dbReference type="EMBL" id="OGY72843.1"/>
    </source>
</evidence>
<evidence type="ECO:0000256" key="2">
    <source>
        <dbReference type="ARBA" id="ARBA00022618"/>
    </source>
</evidence>
<evidence type="ECO:0000256" key="6">
    <source>
        <dbReference type="PIRNR" id="PIRNR003101"/>
    </source>
</evidence>
<evidence type="ECO:0000256" key="5">
    <source>
        <dbReference type="HAMAP-Rule" id="MF_02033"/>
    </source>
</evidence>
<dbReference type="HAMAP" id="MF_02033">
    <property type="entry name" value="FtsA"/>
    <property type="match status" value="1"/>
</dbReference>